<evidence type="ECO:0000256" key="1">
    <source>
        <dbReference type="ARBA" id="ARBA00022801"/>
    </source>
</evidence>
<organism evidence="3 4">
    <name type="scientific">Rhodococcus kronopolitis</name>
    <dbReference type="NCBI Taxonomy" id="1460226"/>
    <lineage>
        <taxon>Bacteria</taxon>
        <taxon>Bacillati</taxon>
        <taxon>Actinomycetota</taxon>
        <taxon>Actinomycetes</taxon>
        <taxon>Mycobacteriales</taxon>
        <taxon>Nocardiaceae</taxon>
        <taxon>Rhodococcus</taxon>
    </lineage>
</organism>
<proteinExistence type="predicted"/>
<dbReference type="PANTHER" id="PTHR43540">
    <property type="entry name" value="PEROXYUREIDOACRYLATE/UREIDOACRYLATE AMIDOHYDROLASE-RELATED"/>
    <property type="match status" value="1"/>
</dbReference>
<dbReference type="CDD" id="cd00431">
    <property type="entry name" value="cysteine_hydrolases"/>
    <property type="match status" value="1"/>
</dbReference>
<dbReference type="SUPFAM" id="SSF52499">
    <property type="entry name" value="Isochorismatase-like hydrolases"/>
    <property type="match status" value="1"/>
</dbReference>
<gene>
    <name evidence="3" type="ORF">ACFO6S_11835</name>
</gene>
<dbReference type="InterPro" id="IPR000868">
    <property type="entry name" value="Isochorismatase-like_dom"/>
</dbReference>
<keyword evidence="4" id="KW-1185">Reference proteome</keyword>
<dbReference type="InterPro" id="IPR050272">
    <property type="entry name" value="Isochorismatase-like_hydrls"/>
</dbReference>
<dbReference type="GO" id="GO:0016787">
    <property type="term" value="F:hydrolase activity"/>
    <property type="evidence" value="ECO:0007669"/>
    <property type="project" value="UniProtKB-KW"/>
</dbReference>
<feature type="domain" description="Isochorismatase-like" evidence="2">
    <location>
        <begin position="5"/>
        <end position="162"/>
    </location>
</feature>
<sequence>MTTATALIEIDFQHWIVALAHDREVVGRAALARARFRTEGALVVCTRYVSTDPTDPMRSDPAGHGASFHPALAPDEGDLVLTKYDRDVFTNPDLNTNLRLRGITDVVLTGVATEHGVALAARSARALGYHVSVVADACAGTTVESHRRALVAMAEEGITVVRAGTCVGVHSST</sequence>
<comment type="caution">
    <text evidence="3">The sequence shown here is derived from an EMBL/GenBank/DDBJ whole genome shotgun (WGS) entry which is preliminary data.</text>
</comment>
<reference evidence="4" key="1">
    <citation type="journal article" date="2019" name="Int. J. Syst. Evol. Microbiol.">
        <title>The Global Catalogue of Microorganisms (GCM) 10K type strain sequencing project: providing services to taxonomists for standard genome sequencing and annotation.</title>
        <authorList>
            <consortium name="The Broad Institute Genomics Platform"/>
            <consortium name="The Broad Institute Genome Sequencing Center for Infectious Disease"/>
            <person name="Wu L."/>
            <person name="Ma J."/>
        </authorList>
    </citation>
    <scope>NUCLEOTIDE SEQUENCE [LARGE SCALE GENOMIC DNA]</scope>
    <source>
        <strain evidence="4">CCUG 54520</strain>
    </source>
</reference>
<evidence type="ECO:0000313" key="4">
    <source>
        <dbReference type="Proteomes" id="UP001595914"/>
    </source>
</evidence>
<protein>
    <submittedName>
        <fullName evidence="3">Cysteine hydrolase family protein</fullName>
    </submittedName>
</protein>
<dbReference type="InterPro" id="IPR036380">
    <property type="entry name" value="Isochorismatase-like_sf"/>
</dbReference>
<dbReference type="RefSeq" id="WP_378417143.1">
    <property type="nucleotide sequence ID" value="NZ_JBHSFO010000005.1"/>
</dbReference>
<keyword evidence="1 3" id="KW-0378">Hydrolase</keyword>
<dbReference type="PANTHER" id="PTHR43540:SF1">
    <property type="entry name" value="ISOCHORISMATASE HYDROLASE"/>
    <property type="match status" value="1"/>
</dbReference>
<evidence type="ECO:0000313" key="3">
    <source>
        <dbReference type="EMBL" id="MFC4604377.1"/>
    </source>
</evidence>
<evidence type="ECO:0000259" key="2">
    <source>
        <dbReference type="Pfam" id="PF00857"/>
    </source>
</evidence>
<dbReference type="Proteomes" id="UP001595914">
    <property type="component" value="Unassembled WGS sequence"/>
</dbReference>
<dbReference type="Pfam" id="PF00857">
    <property type="entry name" value="Isochorismatase"/>
    <property type="match status" value="1"/>
</dbReference>
<dbReference type="EMBL" id="JBHSFO010000005">
    <property type="protein sequence ID" value="MFC4604377.1"/>
    <property type="molecule type" value="Genomic_DNA"/>
</dbReference>
<dbReference type="Gene3D" id="3.40.50.850">
    <property type="entry name" value="Isochorismatase-like"/>
    <property type="match status" value="1"/>
</dbReference>
<name>A0ABV9FRD9_9NOCA</name>
<accession>A0ABV9FRD9</accession>